<evidence type="ECO:0000313" key="2">
    <source>
        <dbReference type="EMBL" id="CAE0754691.1"/>
    </source>
</evidence>
<keyword evidence="1" id="KW-0812">Transmembrane</keyword>
<accession>A0A7S4B5C9</accession>
<sequence>MFAHPLWCQATVFSLIETIPLIEWACISTGAATSRQAQMAFAVTFCACQAIRIGTAGVLIRIETRYLLLSFAKSIEAAKASYAIAAGGVSVVASEHARLSRGATAERGPASAPAPAPPPYMQPLLRELERLEAAYENVKKNGRSVSNGLVLGCLLWFLGGVAIPPLWSKLSYIIAINMLGYTIGMRGFAAVYRPAKRRPQVNIPAPRPPGIVQQV</sequence>
<organism evidence="2">
    <name type="scientific">Chrysotila carterae</name>
    <name type="common">Marine alga</name>
    <name type="synonym">Syracosphaera carterae</name>
    <dbReference type="NCBI Taxonomy" id="13221"/>
    <lineage>
        <taxon>Eukaryota</taxon>
        <taxon>Haptista</taxon>
        <taxon>Haptophyta</taxon>
        <taxon>Prymnesiophyceae</taxon>
        <taxon>Isochrysidales</taxon>
        <taxon>Isochrysidaceae</taxon>
        <taxon>Chrysotila</taxon>
    </lineage>
</organism>
<proteinExistence type="predicted"/>
<keyword evidence="1" id="KW-1133">Transmembrane helix</keyword>
<protein>
    <submittedName>
        <fullName evidence="2">Uncharacterized protein</fullName>
    </submittedName>
</protein>
<keyword evidence="1" id="KW-0472">Membrane</keyword>
<reference evidence="2" key="1">
    <citation type="submission" date="2021-01" db="EMBL/GenBank/DDBJ databases">
        <authorList>
            <person name="Corre E."/>
            <person name="Pelletier E."/>
            <person name="Niang G."/>
            <person name="Scheremetjew M."/>
            <person name="Finn R."/>
            <person name="Kale V."/>
            <person name="Holt S."/>
            <person name="Cochrane G."/>
            <person name="Meng A."/>
            <person name="Brown T."/>
            <person name="Cohen L."/>
        </authorList>
    </citation>
    <scope>NUCLEOTIDE SEQUENCE</scope>
    <source>
        <strain evidence="2">CCMP645</strain>
    </source>
</reference>
<feature type="transmembrane region" description="Helical" evidence="1">
    <location>
        <begin position="149"/>
        <end position="167"/>
    </location>
</feature>
<feature type="transmembrane region" description="Helical" evidence="1">
    <location>
        <begin position="173"/>
        <end position="192"/>
    </location>
</feature>
<name>A0A7S4B5C9_CHRCT</name>
<dbReference type="EMBL" id="HBIZ01012156">
    <property type="protein sequence ID" value="CAE0754691.1"/>
    <property type="molecule type" value="Transcribed_RNA"/>
</dbReference>
<evidence type="ECO:0000256" key="1">
    <source>
        <dbReference type="SAM" id="Phobius"/>
    </source>
</evidence>
<gene>
    <name evidence="2" type="ORF">PCAR00345_LOCUS7278</name>
</gene>
<dbReference type="AlphaFoldDB" id="A0A7S4B5C9"/>